<dbReference type="PROSITE" id="PS50011">
    <property type="entry name" value="PROTEIN_KINASE_DOM"/>
    <property type="match status" value="1"/>
</dbReference>
<gene>
    <name evidence="6" type="ORF">SCHCODRAFT_50568</name>
</gene>
<keyword evidence="4" id="KW-0067">ATP-binding</keyword>
<dbReference type="GO" id="GO:0005634">
    <property type="term" value="C:nucleus"/>
    <property type="evidence" value="ECO:0007669"/>
    <property type="project" value="TreeGrafter"/>
</dbReference>
<sequence length="399" mass="46553">MATTSQTAERPHTTTARRFNLPEERFSVAWDFERWWVDHQPWLEGHGYMLRPRYRPGWTPSWYADGMGETKWNAEDCIIMSYPFLMDATRRTDGVVVMLKRVDTTRHPTEVEMTARLSSPPLSSDPRNHCIPVYDVLQDPEDDKYQLMVLPLLRCYASPRFDTIGEAVDCFRQIIQGLCFLHENKIAHRDIHPLNIMMDASPLYTTPYHPIEQTKRRDFKGLVTASYTRTQRPVRYYIIDFGLSVRYDTLDPPPMEIPVLGGDKTVPEFKGNDPSKRYGGLSNLYNPFPTDVYCLGNWIREDFLERLNEVLTSKRLGFEFLRPLVESMTQADPSKRPTMDEVAERYESLVATLSSWKLRSRVAKENDNPFYSMYLSTTHWLRRVQLVVLRRPAVPSPTQ</sequence>
<evidence type="ECO:0000256" key="2">
    <source>
        <dbReference type="ARBA" id="ARBA00022741"/>
    </source>
</evidence>
<dbReference type="Gene3D" id="1.10.510.10">
    <property type="entry name" value="Transferase(Phosphotransferase) domain 1"/>
    <property type="match status" value="1"/>
</dbReference>
<accession>D8PUI8</accession>
<keyword evidence="7" id="KW-1185">Reference proteome</keyword>
<dbReference type="SMART" id="SM00220">
    <property type="entry name" value="S_TKc"/>
    <property type="match status" value="1"/>
</dbReference>
<dbReference type="HOGENOM" id="CLU_044121_2_1_1"/>
<dbReference type="EMBL" id="GL377303">
    <property type="protein sequence ID" value="EFJ00732.1"/>
    <property type="molecule type" value="Genomic_DNA"/>
</dbReference>
<dbReference type="GO" id="GO:0005524">
    <property type="term" value="F:ATP binding"/>
    <property type="evidence" value="ECO:0007669"/>
    <property type="project" value="UniProtKB-KW"/>
</dbReference>
<evidence type="ECO:0000256" key="3">
    <source>
        <dbReference type="ARBA" id="ARBA00022777"/>
    </source>
</evidence>
<dbReference type="InterPro" id="IPR050339">
    <property type="entry name" value="CC_SR_Kinase"/>
</dbReference>
<dbReference type="AlphaFoldDB" id="D8PUI8"/>
<evidence type="ECO:0000256" key="1">
    <source>
        <dbReference type="ARBA" id="ARBA00022679"/>
    </source>
</evidence>
<dbReference type="PANTHER" id="PTHR11042">
    <property type="entry name" value="EUKARYOTIC TRANSLATION INITIATION FACTOR 2-ALPHA KINASE EIF2-ALPHA KINASE -RELATED"/>
    <property type="match status" value="1"/>
</dbReference>
<protein>
    <recommendedName>
        <fullName evidence="5">Protein kinase domain-containing protein</fullName>
    </recommendedName>
</protein>
<dbReference type="STRING" id="578458.D8PUI8"/>
<reference evidence="6 7" key="1">
    <citation type="journal article" date="2010" name="Nat. Biotechnol.">
        <title>Genome sequence of the model mushroom Schizophyllum commune.</title>
        <authorList>
            <person name="Ohm R.A."/>
            <person name="de Jong J.F."/>
            <person name="Lugones L.G."/>
            <person name="Aerts A."/>
            <person name="Kothe E."/>
            <person name="Stajich J.E."/>
            <person name="de Vries R.P."/>
            <person name="Record E."/>
            <person name="Levasseur A."/>
            <person name="Baker S.E."/>
            <person name="Bartholomew K.A."/>
            <person name="Coutinho P.M."/>
            <person name="Erdmann S."/>
            <person name="Fowler T.J."/>
            <person name="Gathman A.C."/>
            <person name="Lombard V."/>
            <person name="Henrissat B."/>
            <person name="Knabe N."/>
            <person name="Kuees U."/>
            <person name="Lilly W.W."/>
            <person name="Lindquist E."/>
            <person name="Lucas S."/>
            <person name="Magnuson J.K."/>
            <person name="Piumi F."/>
            <person name="Raudaskoski M."/>
            <person name="Salamov A."/>
            <person name="Schmutz J."/>
            <person name="Schwarze F.W.M.R."/>
            <person name="vanKuyk P.A."/>
            <person name="Horton J.S."/>
            <person name="Grigoriev I.V."/>
            <person name="Woesten H.A.B."/>
        </authorList>
    </citation>
    <scope>NUCLEOTIDE SEQUENCE [LARGE SCALE GENOMIC DNA]</scope>
    <source>
        <strain evidence="7">H4-8 / FGSC 9210</strain>
    </source>
</reference>
<dbReference type="InterPro" id="IPR011009">
    <property type="entry name" value="Kinase-like_dom_sf"/>
</dbReference>
<dbReference type="eggNOG" id="ENOG502SIC4">
    <property type="taxonomic scope" value="Eukaryota"/>
</dbReference>
<evidence type="ECO:0000313" key="6">
    <source>
        <dbReference type="EMBL" id="EFJ00732.1"/>
    </source>
</evidence>
<dbReference type="GO" id="GO:0004672">
    <property type="term" value="F:protein kinase activity"/>
    <property type="evidence" value="ECO:0007669"/>
    <property type="project" value="InterPro"/>
</dbReference>
<organism evidence="7">
    <name type="scientific">Schizophyllum commune (strain H4-8 / FGSC 9210)</name>
    <name type="common">Split gill fungus</name>
    <dbReference type="NCBI Taxonomy" id="578458"/>
    <lineage>
        <taxon>Eukaryota</taxon>
        <taxon>Fungi</taxon>
        <taxon>Dikarya</taxon>
        <taxon>Basidiomycota</taxon>
        <taxon>Agaricomycotina</taxon>
        <taxon>Agaricomycetes</taxon>
        <taxon>Agaricomycetidae</taxon>
        <taxon>Agaricales</taxon>
        <taxon>Schizophyllaceae</taxon>
        <taxon>Schizophyllum</taxon>
    </lineage>
</organism>
<evidence type="ECO:0000259" key="5">
    <source>
        <dbReference type="PROSITE" id="PS50011"/>
    </source>
</evidence>
<feature type="domain" description="Protein kinase" evidence="5">
    <location>
        <begin position="1"/>
        <end position="349"/>
    </location>
</feature>
<dbReference type="Proteomes" id="UP000007431">
    <property type="component" value="Unassembled WGS sequence"/>
</dbReference>
<proteinExistence type="predicted"/>
<dbReference type="OMA" id="HPHEEEV"/>
<dbReference type="VEuPathDB" id="FungiDB:SCHCODRAFT_02608501"/>
<keyword evidence="3" id="KW-0418">Kinase</keyword>
<dbReference type="InParanoid" id="D8PUI8"/>
<keyword evidence="2" id="KW-0547">Nucleotide-binding</keyword>
<dbReference type="InterPro" id="IPR000719">
    <property type="entry name" value="Prot_kinase_dom"/>
</dbReference>
<dbReference type="SUPFAM" id="SSF56112">
    <property type="entry name" value="Protein kinase-like (PK-like)"/>
    <property type="match status" value="1"/>
</dbReference>
<evidence type="ECO:0000313" key="7">
    <source>
        <dbReference type="Proteomes" id="UP000007431"/>
    </source>
</evidence>
<name>D8PUI8_SCHCM</name>
<evidence type="ECO:0000256" key="4">
    <source>
        <dbReference type="ARBA" id="ARBA00022840"/>
    </source>
</evidence>
<keyword evidence="1" id="KW-0808">Transferase</keyword>
<dbReference type="GO" id="GO:0005737">
    <property type="term" value="C:cytoplasm"/>
    <property type="evidence" value="ECO:0007669"/>
    <property type="project" value="TreeGrafter"/>
</dbReference>